<dbReference type="Gene3D" id="2.120.10.30">
    <property type="entry name" value="TolB, C-terminal domain"/>
    <property type="match status" value="1"/>
</dbReference>
<organism evidence="2 3">
    <name type="scientific">Fibroporia radiculosa</name>
    <dbReference type="NCBI Taxonomy" id="599839"/>
    <lineage>
        <taxon>Eukaryota</taxon>
        <taxon>Fungi</taxon>
        <taxon>Dikarya</taxon>
        <taxon>Basidiomycota</taxon>
        <taxon>Agaricomycotina</taxon>
        <taxon>Agaricomycetes</taxon>
        <taxon>Polyporales</taxon>
        <taxon>Fibroporiaceae</taxon>
        <taxon>Fibroporia</taxon>
    </lineage>
</organism>
<dbReference type="InterPro" id="IPR011042">
    <property type="entry name" value="6-blade_b-propeller_TolB-like"/>
</dbReference>
<evidence type="ECO:0000313" key="3">
    <source>
        <dbReference type="Proteomes" id="UP000006352"/>
    </source>
</evidence>
<dbReference type="Proteomes" id="UP000006352">
    <property type="component" value="Unassembled WGS sequence"/>
</dbReference>
<dbReference type="InterPro" id="IPR029058">
    <property type="entry name" value="AB_hydrolase_fold"/>
</dbReference>
<accession>J4I8Y0</accession>
<dbReference type="HOGENOM" id="CLU_012236_1_0_1"/>
<dbReference type="OrthoDB" id="43744at2759"/>
<dbReference type="SUPFAM" id="SSF82171">
    <property type="entry name" value="DPP6 N-terminal domain-like"/>
    <property type="match status" value="1"/>
</dbReference>
<dbReference type="EMBL" id="HE796971">
    <property type="protein sequence ID" value="CCM00196.1"/>
    <property type="molecule type" value="Genomic_DNA"/>
</dbReference>
<name>J4I8Y0_9APHY</name>
<dbReference type="Gene3D" id="3.40.50.1820">
    <property type="entry name" value="alpha/beta hydrolase"/>
    <property type="match status" value="1"/>
</dbReference>
<reference evidence="2 3" key="1">
    <citation type="journal article" date="2012" name="Appl. Environ. Microbiol.">
        <title>Short-read sequencing for genomic analysis of the brown rot fungus Fibroporia radiculosa.</title>
        <authorList>
            <person name="Tang J.D."/>
            <person name="Perkins A.D."/>
            <person name="Sonstegard T.S."/>
            <person name="Schroeder S.G."/>
            <person name="Burgess S.C."/>
            <person name="Diehl S.V."/>
        </authorList>
    </citation>
    <scope>NUCLEOTIDE SEQUENCE [LARGE SCALE GENOMIC DNA]</scope>
    <source>
        <strain evidence="2 3">TFFH 294</strain>
    </source>
</reference>
<dbReference type="AlphaFoldDB" id="J4I8Y0"/>
<feature type="domain" description="Peptidase S9 prolyl oligopeptidase catalytic" evidence="1">
    <location>
        <begin position="438"/>
        <end position="647"/>
    </location>
</feature>
<dbReference type="InterPro" id="IPR001375">
    <property type="entry name" value="Peptidase_S9_cat"/>
</dbReference>
<dbReference type="PANTHER" id="PTHR43056">
    <property type="entry name" value="PEPTIDASE S9 PROLYL OLIGOPEPTIDASE"/>
    <property type="match status" value="1"/>
</dbReference>
<sequence length="650" mass="71505">MVSIPQTAPFGTWRSPVSPDAILQSGAKVSELFVDPITSTIYHVESRPLEGGRSVVVRTEEGRDVVGKQWNVRTGVHEYGGASAFAYNGVLYFSNFTDNRVYMLNDHEDPKPITPENKNHRFANFDVHPTQNHLLVAIMEDHTKPLPSDIVNTLCVINSRSGTISTIVSGADFYAFPSFSPDGTRLTWQQWYHPDMPWEGAEIYVAKFSATETDISISDTAYVAGEKDKVSASSPCWSSDDLLCFTSDISGYQNPWTYSLLSGEASPVLLSPLEQDFGLPLGTLGIKYSAPIDSGARALFVALKNDRSTLYIVSLQGGTLEELECPYVNVWGLARNTSDSVAFLADKVDELPSIVVCLLEDYAMPRFTTVRRAPTIAQLSNALISVGRPYTLKTTGGEPLFVLYWPPHNPEYIGPGNEKPPCVVSAHGGPTVHASMALDWIKQYFTSRGWAWLEVNYSGSSGYGRKYIERLVGTWGIVDVDDCVHATRQLSAAPNSLIDPKRCIIRGGSSGGYTVLASLCSYPNAFGAATSLYGIADLRELAKDTDKFELHRMEKLLGGTVEEIPKVYEERSPVCNADKITTPLLVLQGSRDPIVPPAQAEIIVNAIRNRGGKVEYTVYEGEGHGWRKADTIKDALQRELGFYEKVFRIG</sequence>
<gene>
    <name evidence="2" type="ORF">FIBRA_02224</name>
</gene>
<evidence type="ECO:0000313" key="2">
    <source>
        <dbReference type="EMBL" id="CCM00196.1"/>
    </source>
</evidence>
<evidence type="ECO:0000259" key="1">
    <source>
        <dbReference type="Pfam" id="PF00326"/>
    </source>
</evidence>
<dbReference type="PANTHER" id="PTHR43056:SF5">
    <property type="entry name" value="PEPTIDASE S9 PROLYL OLIGOPEPTIDASE CATALYTIC DOMAIN-CONTAINING PROTEIN"/>
    <property type="match status" value="1"/>
</dbReference>
<dbReference type="GO" id="GO:0008236">
    <property type="term" value="F:serine-type peptidase activity"/>
    <property type="evidence" value="ECO:0007669"/>
    <property type="project" value="InterPro"/>
</dbReference>
<dbReference type="STRING" id="599839.J4I8Y0"/>
<dbReference type="InterPro" id="IPR050585">
    <property type="entry name" value="Xaa-Pro_dipeptidyl-ppase/CocE"/>
</dbReference>
<proteinExistence type="predicted"/>
<dbReference type="Pfam" id="PF00326">
    <property type="entry name" value="Peptidase_S9"/>
    <property type="match status" value="1"/>
</dbReference>
<dbReference type="GO" id="GO:0006508">
    <property type="term" value="P:proteolysis"/>
    <property type="evidence" value="ECO:0007669"/>
    <property type="project" value="InterPro"/>
</dbReference>
<dbReference type="InParanoid" id="J4I8Y0"/>
<dbReference type="GeneID" id="24095107"/>
<protein>
    <recommendedName>
        <fullName evidence="1">Peptidase S9 prolyl oligopeptidase catalytic domain-containing protein</fullName>
    </recommendedName>
</protein>
<dbReference type="RefSeq" id="XP_012179479.1">
    <property type="nucleotide sequence ID" value="XM_012324089.1"/>
</dbReference>
<dbReference type="SUPFAM" id="SSF53474">
    <property type="entry name" value="alpha/beta-Hydrolases"/>
    <property type="match status" value="1"/>
</dbReference>
<keyword evidence="3" id="KW-1185">Reference proteome</keyword>